<protein>
    <submittedName>
        <fullName evidence="1">Uncharacterized protein</fullName>
    </submittedName>
</protein>
<evidence type="ECO:0000313" key="2">
    <source>
        <dbReference type="Proteomes" id="UP001431783"/>
    </source>
</evidence>
<dbReference type="AlphaFoldDB" id="A0AAW1TV13"/>
<sequence length="91" mass="10214">MTMTYLPQESDSEIENELLEDDVATDTEDELVDEIVDVPDSTTDAIESNQSEESTVDVNLSLDPRIVTPSQRTLRGKNRYCWATSNDEADT</sequence>
<comment type="caution">
    <text evidence="1">The sequence shown here is derived from an EMBL/GenBank/DDBJ whole genome shotgun (WGS) entry which is preliminary data.</text>
</comment>
<gene>
    <name evidence="1" type="ORF">WA026_016221</name>
</gene>
<dbReference type="Proteomes" id="UP001431783">
    <property type="component" value="Unassembled WGS sequence"/>
</dbReference>
<proteinExistence type="predicted"/>
<name>A0AAW1TV13_9CUCU</name>
<accession>A0AAW1TV13</accession>
<dbReference type="EMBL" id="JARQZJ010000009">
    <property type="protein sequence ID" value="KAK9872167.1"/>
    <property type="molecule type" value="Genomic_DNA"/>
</dbReference>
<organism evidence="1 2">
    <name type="scientific">Henosepilachna vigintioctopunctata</name>
    <dbReference type="NCBI Taxonomy" id="420089"/>
    <lineage>
        <taxon>Eukaryota</taxon>
        <taxon>Metazoa</taxon>
        <taxon>Ecdysozoa</taxon>
        <taxon>Arthropoda</taxon>
        <taxon>Hexapoda</taxon>
        <taxon>Insecta</taxon>
        <taxon>Pterygota</taxon>
        <taxon>Neoptera</taxon>
        <taxon>Endopterygota</taxon>
        <taxon>Coleoptera</taxon>
        <taxon>Polyphaga</taxon>
        <taxon>Cucujiformia</taxon>
        <taxon>Coccinelloidea</taxon>
        <taxon>Coccinellidae</taxon>
        <taxon>Epilachninae</taxon>
        <taxon>Epilachnini</taxon>
        <taxon>Henosepilachna</taxon>
    </lineage>
</organism>
<reference evidence="1 2" key="1">
    <citation type="submission" date="2023-03" db="EMBL/GenBank/DDBJ databases">
        <title>Genome insight into feeding habits of ladybird beetles.</title>
        <authorList>
            <person name="Li H.-S."/>
            <person name="Huang Y.-H."/>
            <person name="Pang H."/>
        </authorList>
    </citation>
    <scope>NUCLEOTIDE SEQUENCE [LARGE SCALE GENOMIC DNA]</scope>
    <source>
        <strain evidence="1">SYSU_2023b</strain>
        <tissue evidence="1">Whole body</tissue>
    </source>
</reference>
<evidence type="ECO:0000313" key="1">
    <source>
        <dbReference type="EMBL" id="KAK9872167.1"/>
    </source>
</evidence>
<keyword evidence="2" id="KW-1185">Reference proteome</keyword>